<dbReference type="PROSITE" id="PS00211">
    <property type="entry name" value="ABC_TRANSPORTER_1"/>
    <property type="match status" value="1"/>
</dbReference>
<sequence>MKKTNQLFEIKRKREIKKHINKLKHEYLNQFRDLKMKMFLAKKELTSKQKKATNYSEKLGKIKSEYLENLQILKQWFNEEKTKIIKENIVSVDEIQYNLFHAKNVISDKNIFSRLINYARLTKKQKALYLDLKKQADNELSSKKKSFAKSNVFEADNFNFFYGENQALFDINIKIKRHKVTAFIGSSGCGKSTFLRCLNRMNDQIHDTHSTGNIYFNDGTNIKSKKLSTLNLTTRVGMIFQRPTPFPMSIYENIAYGPKSHGIHDKQLLDQIVRESLESAALWDEVKYKLFSPATALSGGQQQRLCIARAIALKPEVLLMDESTSGLDPIATSKIENLINRLKRDYTIIIVSHSMAQVQRVADYTAFFYNGHLIEYGPTRDLFIRPENRKTRDYISGKIR</sequence>
<keyword evidence="1" id="KW-0813">Transport</keyword>
<dbReference type="STRING" id="1318617.MGM1_5260"/>
<dbReference type="GO" id="GO:0005315">
    <property type="term" value="F:phosphate transmembrane transporter activity"/>
    <property type="evidence" value="ECO:0007669"/>
    <property type="project" value="InterPro"/>
</dbReference>
<evidence type="ECO:0000256" key="1">
    <source>
        <dbReference type="ARBA" id="ARBA00022448"/>
    </source>
</evidence>
<feature type="domain" description="ABC transporter" evidence="5">
    <location>
        <begin position="153"/>
        <end position="395"/>
    </location>
</feature>
<dbReference type="SUPFAM" id="SSF52540">
    <property type="entry name" value="P-loop containing nucleoside triphosphate hydrolases"/>
    <property type="match status" value="1"/>
</dbReference>
<dbReference type="GO" id="GO:0005524">
    <property type="term" value="F:ATP binding"/>
    <property type="evidence" value="ECO:0007669"/>
    <property type="project" value="UniProtKB-KW"/>
</dbReference>
<dbReference type="Gene3D" id="3.40.50.300">
    <property type="entry name" value="P-loop containing nucleotide triphosphate hydrolases"/>
    <property type="match status" value="1"/>
</dbReference>
<evidence type="ECO:0000259" key="5">
    <source>
        <dbReference type="PROSITE" id="PS50893"/>
    </source>
</evidence>
<keyword evidence="7" id="KW-1185">Reference proteome</keyword>
<evidence type="ECO:0000256" key="4">
    <source>
        <dbReference type="ARBA" id="ARBA00023136"/>
    </source>
</evidence>
<dbReference type="Proteomes" id="UP000030066">
    <property type="component" value="Chromosome"/>
</dbReference>
<dbReference type="GO" id="GO:0035435">
    <property type="term" value="P:phosphate ion transmembrane transport"/>
    <property type="evidence" value="ECO:0007669"/>
    <property type="project" value="InterPro"/>
</dbReference>
<accession>A0A097STG1</accession>
<keyword evidence="4" id="KW-0472">Membrane</keyword>
<dbReference type="NCBIfam" id="TIGR00972">
    <property type="entry name" value="3a0107s01c2"/>
    <property type="match status" value="1"/>
</dbReference>
<keyword evidence="3" id="KW-0067">ATP-binding</keyword>
<dbReference type="HOGENOM" id="CLU_000604_1_22_14"/>
<dbReference type="InterPro" id="IPR005670">
    <property type="entry name" value="PstB-like"/>
</dbReference>
<dbReference type="InterPro" id="IPR027417">
    <property type="entry name" value="P-loop_NTPase"/>
</dbReference>
<name>A0A097STG1_9BACT</name>
<dbReference type="CDD" id="cd03260">
    <property type="entry name" value="ABC_PstB_phosphate_transporter"/>
    <property type="match status" value="1"/>
</dbReference>
<dbReference type="GO" id="GO:0016020">
    <property type="term" value="C:membrane"/>
    <property type="evidence" value="ECO:0007669"/>
    <property type="project" value="InterPro"/>
</dbReference>
<dbReference type="GO" id="GO:0016887">
    <property type="term" value="F:ATP hydrolysis activity"/>
    <property type="evidence" value="ECO:0007669"/>
    <property type="project" value="InterPro"/>
</dbReference>
<proteinExistence type="predicted"/>
<dbReference type="InterPro" id="IPR003593">
    <property type="entry name" value="AAA+_ATPase"/>
</dbReference>
<protein>
    <submittedName>
        <fullName evidence="6">ABC-type phosphate transport system ATPase PtsB</fullName>
    </submittedName>
</protein>
<dbReference type="eggNOG" id="COG1117">
    <property type="taxonomic scope" value="Bacteria"/>
</dbReference>
<gene>
    <name evidence="6" type="primary">ptsB</name>
    <name evidence="6" type="ORF">MGM1_5260</name>
</gene>
<evidence type="ECO:0000313" key="7">
    <source>
        <dbReference type="Proteomes" id="UP000030066"/>
    </source>
</evidence>
<evidence type="ECO:0000256" key="3">
    <source>
        <dbReference type="ARBA" id="ARBA00022840"/>
    </source>
</evidence>
<dbReference type="InterPro" id="IPR003439">
    <property type="entry name" value="ABC_transporter-like_ATP-bd"/>
</dbReference>
<dbReference type="PANTHER" id="PTHR43423:SF1">
    <property type="entry name" value="ABC TRANSPORTER I FAMILY MEMBER 17"/>
    <property type="match status" value="1"/>
</dbReference>
<dbReference type="Pfam" id="PF00005">
    <property type="entry name" value="ABC_tran"/>
    <property type="match status" value="1"/>
</dbReference>
<keyword evidence="2" id="KW-0547">Nucleotide-binding</keyword>
<dbReference type="PANTHER" id="PTHR43423">
    <property type="entry name" value="ABC TRANSPORTER I FAMILY MEMBER 17"/>
    <property type="match status" value="1"/>
</dbReference>
<reference evidence="6 7" key="1">
    <citation type="journal article" date="2014" name="PLoS ONE">
        <title>An emerging Mycoplasma associated with trichomoniasis, vaginal infection and disease.</title>
        <authorList>
            <consortium name="Vaginal Microbiome Consortium"/>
            <person name="Fettweis J.M."/>
            <person name="Serrano M.G."/>
            <person name="Huang B."/>
            <person name="Brooks J.P."/>
            <person name="Glascock A.L."/>
            <person name="Sheth N.U."/>
            <person name="Strauss J.F.III."/>
            <person name="Jefferson K.K."/>
            <person name="Buck G.A."/>
        </authorList>
    </citation>
    <scope>NUCLEOTIDE SEQUENCE [LARGE SCALE GENOMIC DNA]</scope>
    <source>
        <strain evidence="6 7">VCU_M1</strain>
    </source>
</reference>
<evidence type="ECO:0000313" key="6">
    <source>
        <dbReference type="EMBL" id="AIV03886.1"/>
    </source>
</evidence>
<dbReference type="EMBL" id="CP007711">
    <property type="protein sequence ID" value="AIV03886.1"/>
    <property type="molecule type" value="Genomic_DNA"/>
</dbReference>
<dbReference type="PROSITE" id="PS50893">
    <property type="entry name" value="ABC_TRANSPORTER_2"/>
    <property type="match status" value="1"/>
</dbReference>
<dbReference type="InterPro" id="IPR017871">
    <property type="entry name" value="ABC_transporter-like_CS"/>
</dbReference>
<evidence type="ECO:0000256" key="2">
    <source>
        <dbReference type="ARBA" id="ARBA00022741"/>
    </source>
</evidence>
<dbReference type="SMART" id="SM00382">
    <property type="entry name" value="AAA"/>
    <property type="match status" value="1"/>
</dbReference>
<organism evidence="6 7">
    <name type="scientific">Candidatus Malacoplasma girerdii</name>
    <dbReference type="NCBI Taxonomy" id="1318617"/>
    <lineage>
        <taxon>Bacteria</taxon>
        <taxon>Bacillati</taxon>
        <taxon>Mycoplasmatota</taxon>
        <taxon>Mycoplasmoidales</taxon>
        <taxon>Mycoplasmoidaceae</taxon>
        <taxon>Malacoplasma</taxon>
    </lineage>
</organism>
<dbReference type="KEGG" id="mgj:MGM1_5260"/>
<dbReference type="AlphaFoldDB" id="A0A097STG1"/>